<feature type="signal peptide" evidence="2">
    <location>
        <begin position="1"/>
        <end position="27"/>
    </location>
</feature>
<sequence>MKKLMWLFSPLLIVGLISCGGSSSKEAAELLLRLLKVVGIPQNIVVNICQDDNDNGFCESIELQTKVNFNKGDDFDKVLEKVSLTEDGEYFLENYDATKNILMEMQDSINVNYYQGNFTFTYNPTTQELSILQMMIDEGYLVPDDVNAVRGIPQRESFYNVLFRDFETNLNTLGDKALSSPRAVLANMKEMADELLANGVRDTLPQNLQNCNDDQTCIDAVLAPVSTELLIDENESVEIFNNETTKNKALVANKTFYNQVDENGNNVIYKNTFNNESTAYTWEIVSNTNSIEERALIEEESGTNSITIEGNTLTDHTENKVYLFLGEYSNFLLYEQNSQRSRFYYDLDTLQGDTQTTPIEEIDQGDSGAITDTSFDEA</sequence>
<keyword evidence="2" id="KW-0732">Signal</keyword>
<dbReference type="AlphaFoldDB" id="A0A6S6UB42"/>
<evidence type="ECO:0000313" key="3">
    <source>
        <dbReference type="EMBL" id="CAA6826520.1"/>
    </source>
</evidence>
<proteinExistence type="predicted"/>
<organism evidence="3">
    <name type="scientific">uncultured Sulfurovum sp</name>
    <dbReference type="NCBI Taxonomy" id="269237"/>
    <lineage>
        <taxon>Bacteria</taxon>
        <taxon>Pseudomonadati</taxon>
        <taxon>Campylobacterota</taxon>
        <taxon>Epsilonproteobacteria</taxon>
        <taxon>Campylobacterales</taxon>
        <taxon>Sulfurovaceae</taxon>
        <taxon>Sulfurovum</taxon>
        <taxon>environmental samples</taxon>
    </lineage>
</organism>
<evidence type="ECO:0000256" key="1">
    <source>
        <dbReference type="SAM" id="MobiDB-lite"/>
    </source>
</evidence>
<dbReference type="EMBL" id="CACVAZ010000211">
    <property type="protein sequence ID" value="CAA6826520.1"/>
    <property type="molecule type" value="Genomic_DNA"/>
</dbReference>
<name>A0A6S6UB42_9BACT</name>
<feature type="region of interest" description="Disordered" evidence="1">
    <location>
        <begin position="355"/>
        <end position="378"/>
    </location>
</feature>
<accession>A0A6S6UB42</accession>
<evidence type="ECO:0000256" key="2">
    <source>
        <dbReference type="SAM" id="SignalP"/>
    </source>
</evidence>
<feature type="chain" id="PRO_5028415430" evidence="2">
    <location>
        <begin position="28"/>
        <end position="378"/>
    </location>
</feature>
<gene>
    <name evidence="3" type="ORF">HELGO_WM25926</name>
</gene>
<protein>
    <submittedName>
        <fullName evidence="3">Chitinase</fullName>
    </submittedName>
</protein>
<reference evidence="3" key="1">
    <citation type="submission" date="2020-01" db="EMBL/GenBank/DDBJ databases">
        <authorList>
            <person name="Meier V. D."/>
            <person name="Meier V D."/>
        </authorList>
    </citation>
    <scope>NUCLEOTIDE SEQUENCE</scope>
    <source>
        <strain evidence="3">HLG_WM_MAG_02</strain>
    </source>
</reference>
<dbReference type="PROSITE" id="PS51257">
    <property type="entry name" value="PROKAR_LIPOPROTEIN"/>
    <property type="match status" value="1"/>
</dbReference>